<keyword evidence="2" id="KW-1185">Reference proteome</keyword>
<evidence type="ECO:0000313" key="2">
    <source>
        <dbReference type="Proteomes" id="UP001066276"/>
    </source>
</evidence>
<evidence type="ECO:0000313" key="1">
    <source>
        <dbReference type="EMBL" id="KAJ1200317.1"/>
    </source>
</evidence>
<reference evidence="1" key="1">
    <citation type="journal article" date="2022" name="bioRxiv">
        <title>Sequencing and chromosome-scale assembly of the giantPleurodeles waltlgenome.</title>
        <authorList>
            <person name="Brown T."/>
            <person name="Elewa A."/>
            <person name="Iarovenko S."/>
            <person name="Subramanian E."/>
            <person name="Araus A.J."/>
            <person name="Petzold A."/>
            <person name="Susuki M."/>
            <person name="Suzuki K.-i.T."/>
            <person name="Hayashi T."/>
            <person name="Toyoda A."/>
            <person name="Oliveira C."/>
            <person name="Osipova E."/>
            <person name="Leigh N.D."/>
            <person name="Simon A."/>
            <person name="Yun M.H."/>
        </authorList>
    </citation>
    <scope>NUCLEOTIDE SEQUENCE</scope>
    <source>
        <strain evidence="1">20211129_DDA</strain>
        <tissue evidence="1">Liver</tissue>
    </source>
</reference>
<accession>A0AAV7VG77</accession>
<dbReference type="AlphaFoldDB" id="A0AAV7VG77"/>
<name>A0AAV7VG77_PLEWA</name>
<organism evidence="1 2">
    <name type="scientific">Pleurodeles waltl</name>
    <name type="common">Iberian ribbed newt</name>
    <dbReference type="NCBI Taxonomy" id="8319"/>
    <lineage>
        <taxon>Eukaryota</taxon>
        <taxon>Metazoa</taxon>
        <taxon>Chordata</taxon>
        <taxon>Craniata</taxon>
        <taxon>Vertebrata</taxon>
        <taxon>Euteleostomi</taxon>
        <taxon>Amphibia</taxon>
        <taxon>Batrachia</taxon>
        <taxon>Caudata</taxon>
        <taxon>Salamandroidea</taxon>
        <taxon>Salamandridae</taxon>
        <taxon>Pleurodelinae</taxon>
        <taxon>Pleurodeles</taxon>
    </lineage>
</organism>
<gene>
    <name evidence="1" type="ORF">NDU88_004141</name>
</gene>
<proteinExistence type="predicted"/>
<dbReference type="Proteomes" id="UP001066276">
    <property type="component" value="Chromosome 2_1"/>
</dbReference>
<sequence length="114" mass="12745">MSVSGNLLNLGAEPWISITVSNILASGNRSHYTYWIDIHKAAGSENTCPLLTFRTKAQQLKAMACLHTHPLLQEQQVEDDMKCKVESLIPLQAHMSAATSAHEEQWDEVEEVEK</sequence>
<protein>
    <submittedName>
        <fullName evidence="1">Uncharacterized protein</fullName>
    </submittedName>
</protein>
<comment type="caution">
    <text evidence="1">The sequence shown here is derived from an EMBL/GenBank/DDBJ whole genome shotgun (WGS) entry which is preliminary data.</text>
</comment>
<dbReference type="EMBL" id="JANPWB010000003">
    <property type="protein sequence ID" value="KAJ1200317.1"/>
    <property type="molecule type" value="Genomic_DNA"/>
</dbReference>